<dbReference type="Gene3D" id="3.30.420.10">
    <property type="entry name" value="Ribonuclease H-like superfamily/Ribonuclease H"/>
    <property type="match status" value="1"/>
</dbReference>
<comment type="caution">
    <text evidence="2">The sequence shown here is derived from an EMBL/GenBank/DDBJ whole genome shotgun (WGS) entry which is preliminary data.</text>
</comment>
<name>A0A8X6MSD4_NEPPI</name>
<evidence type="ECO:0000259" key="1">
    <source>
        <dbReference type="Pfam" id="PF18701"/>
    </source>
</evidence>
<dbReference type="OrthoDB" id="5987340at2759"/>
<evidence type="ECO:0000313" key="2">
    <source>
        <dbReference type="EMBL" id="GFS75433.1"/>
    </source>
</evidence>
<dbReference type="AlphaFoldDB" id="A0A8X6MSD4"/>
<dbReference type="InterPro" id="IPR012337">
    <property type="entry name" value="RNaseH-like_sf"/>
</dbReference>
<organism evidence="2 3">
    <name type="scientific">Nephila pilipes</name>
    <name type="common">Giant wood spider</name>
    <name type="synonym">Nephila maculata</name>
    <dbReference type="NCBI Taxonomy" id="299642"/>
    <lineage>
        <taxon>Eukaryota</taxon>
        <taxon>Metazoa</taxon>
        <taxon>Ecdysozoa</taxon>
        <taxon>Arthropoda</taxon>
        <taxon>Chelicerata</taxon>
        <taxon>Arachnida</taxon>
        <taxon>Araneae</taxon>
        <taxon>Araneomorphae</taxon>
        <taxon>Entelegynae</taxon>
        <taxon>Araneoidea</taxon>
        <taxon>Nephilidae</taxon>
        <taxon>Nephila</taxon>
    </lineage>
</organism>
<accession>A0A8X6MSD4</accession>
<protein>
    <submittedName>
        <fullName evidence="2">Integrase catalytic domain-containing protein</fullName>
    </submittedName>
</protein>
<feature type="domain" description="DUF5641" evidence="1">
    <location>
        <begin position="29"/>
        <end position="106"/>
    </location>
</feature>
<proteinExistence type="predicted"/>
<dbReference type="InterPro" id="IPR040676">
    <property type="entry name" value="DUF5641"/>
</dbReference>
<dbReference type="Pfam" id="PF18701">
    <property type="entry name" value="DUF5641"/>
    <property type="match status" value="1"/>
</dbReference>
<keyword evidence="3" id="KW-1185">Reference proteome</keyword>
<dbReference type="Proteomes" id="UP000887013">
    <property type="component" value="Unassembled WGS sequence"/>
</dbReference>
<dbReference type="InterPro" id="IPR036397">
    <property type="entry name" value="RNaseH_sf"/>
</dbReference>
<dbReference type="GO" id="GO:0003676">
    <property type="term" value="F:nucleic acid binding"/>
    <property type="evidence" value="ECO:0007669"/>
    <property type="project" value="InterPro"/>
</dbReference>
<gene>
    <name evidence="2" type="primary">AVEN_193665_1</name>
    <name evidence="2" type="ORF">NPIL_177221</name>
</gene>
<sequence length="251" mass="29193">MLVLSASDLKWLIQSLYLLIELKMQLDLKWSEYLDLLIQGQRQNPQAWDIRHGDIVLIGDDVKIHLQWSLVRVLELIPGKDGLLRTIKLKTQFSTLIRPNQRVFPLEVNGNDEKSIQFQSQSLRNLQIRICQRVSGNKTTVALVKGTIKIKQLFMKNARNFFQKMFDSFTKFRYGDFIKEKQEVKTTLEHMISHAKTIGYSIKELLYDNCGDYHNKYIQKVLNSKGIIERLITLSVPEQIGGSEKENVIRS</sequence>
<evidence type="ECO:0000313" key="3">
    <source>
        <dbReference type="Proteomes" id="UP000887013"/>
    </source>
</evidence>
<dbReference type="SUPFAM" id="SSF53098">
    <property type="entry name" value="Ribonuclease H-like"/>
    <property type="match status" value="1"/>
</dbReference>
<reference evidence="2" key="1">
    <citation type="submission" date="2020-08" db="EMBL/GenBank/DDBJ databases">
        <title>Multicomponent nature underlies the extraordinary mechanical properties of spider dragline silk.</title>
        <authorList>
            <person name="Kono N."/>
            <person name="Nakamura H."/>
            <person name="Mori M."/>
            <person name="Yoshida Y."/>
            <person name="Ohtoshi R."/>
            <person name="Malay A.D."/>
            <person name="Moran D.A.P."/>
            <person name="Tomita M."/>
            <person name="Numata K."/>
            <person name="Arakawa K."/>
        </authorList>
    </citation>
    <scope>NUCLEOTIDE SEQUENCE</scope>
</reference>
<dbReference type="EMBL" id="BMAW01001753">
    <property type="protein sequence ID" value="GFS75433.1"/>
    <property type="molecule type" value="Genomic_DNA"/>
</dbReference>